<evidence type="ECO:0000313" key="2">
    <source>
        <dbReference type="EMBL" id="MFD2922050.1"/>
    </source>
</evidence>
<dbReference type="InterPro" id="IPR057888">
    <property type="entry name" value="crAss_MUZ_C"/>
</dbReference>
<accession>A0ABW6A9M7</accession>
<dbReference type="Proteomes" id="UP001597511">
    <property type="component" value="Unassembled WGS sequence"/>
</dbReference>
<reference evidence="3" key="1">
    <citation type="journal article" date="2019" name="Int. J. Syst. Evol. Microbiol.">
        <title>The Global Catalogue of Microorganisms (GCM) 10K type strain sequencing project: providing services to taxonomists for standard genome sequencing and annotation.</title>
        <authorList>
            <consortium name="The Broad Institute Genomics Platform"/>
            <consortium name="The Broad Institute Genome Sequencing Center for Infectious Disease"/>
            <person name="Wu L."/>
            <person name="Ma J."/>
        </authorList>
    </citation>
    <scope>NUCLEOTIDE SEQUENCE [LARGE SCALE GENOMIC DNA]</scope>
    <source>
        <strain evidence="3">KCTC 23299</strain>
    </source>
</reference>
<gene>
    <name evidence="2" type="ORF">ACFS6H_20180</name>
</gene>
<organism evidence="2 3">
    <name type="scientific">Terrimonas rubra</name>
    <dbReference type="NCBI Taxonomy" id="1035890"/>
    <lineage>
        <taxon>Bacteria</taxon>
        <taxon>Pseudomonadati</taxon>
        <taxon>Bacteroidota</taxon>
        <taxon>Chitinophagia</taxon>
        <taxon>Chitinophagales</taxon>
        <taxon>Chitinophagaceae</taxon>
        <taxon>Terrimonas</taxon>
    </lineage>
</organism>
<protein>
    <recommendedName>
        <fullName evidence="1">Crassvirus muzzle protein C-terminal domain-containing protein</fullName>
    </recommendedName>
</protein>
<sequence>MEVEDIHTLVFCFDENKFRGSDDLNPEGMTMCGNNHFSFKNGDLWQQDAGQSHNTFYGIQYPSEIEVVANAEIGKIKTALTVSSESNIVPTKATINTTYPRSQTTEIGSSFFKNREGIFYVPVLRDLNTPGSSTVKHLTGDRIRAPFTFIKVQFNTTDKLQLRFINFGYKLSSGHEFV</sequence>
<evidence type="ECO:0000259" key="1">
    <source>
        <dbReference type="Pfam" id="PF25729"/>
    </source>
</evidence>
<keyword evidence="3" id="KW-1185">Reference proteome</keyword>
<feature type="domain" description="Crassvirus muzzle protein C-terminal" evidence="1">
    <location>
        <begin position="52"/>
        <end position="126"/>
    </location>
</feature>
<comment type="caution">
    <text evidence="2">The sequence shown here is derived from an EMBL/GenBank/DDBJ whole genome shotgun (WGS) entry which is preliminary data.</text>
</comment>
<proteinExistence type="predicted"/>
<name>A0ABW6A9M7_9BACT</name>
<dbReference type="Pfam" id="PF25729">
    <property type="entry name" value="crAss_MUZ_C"/>
    <property type="match status" value="1"/>
</dbReference>
<evidence type="ECO:0000313" key="3">
    <source>
        <dbReference type="Proteomes" id="UP001597511"/>
    </source>
</evidence>
<dbReference type="RefSeq" id="WP_386103380.1">
    <property type="nucleotide sequence ID" value="NZ_JBHUOZ010000003.1"/>
</dbReference>
<dbReference type="EMBL" id="JBHUOZ010000003">
    <property type="protein sequence ID" value="MFD2922050.1"/>
    <property type="molecule type" value="Genomic_DNA"/>
</dbReference>